<accession>A0A0A9EG85</accession>
<dbReference type="AlphaFoldDB" id="A0A0A9EG85"/>
<dbReference type="EMBL" id="GBRH01199877">
    <property type="protein sequence ID" value="JAD98018.1"/>
    <property type="molecule type" value="Transcribed_RNA"/>
</dbReference>
<proteinExistence type="predicted"/>
<reference evidence="1" key="2">
    <citation type="journal article" date="2015" name="Data Brief">
        <title>Shoot transcriptome of the giant reed, Arundo donax.</title>
        <authorList>
            <person name="Barrero R.A."/>
            <person name="Guerrero F.D."/>
            <person name="Moolhuijzen P."/>
            <person name="Goolsby J.A."/>
            <person name="Tidwell J."/>
            <person name="Bellgard S.E."/>
            <person name="Bellgard M.I."/>
        </authorList>
    </citation>
    <scope>NUCLEOTIDE SEQUENCE</scope>
    <source>
        <tissue evidence="1">Shoot tissue taken approximately 20 cm above the soil surface</tissue>
    </source>
</reference>
<evidence type="ECO:0000313" key="1">
    <source>
        <dbReference type="EMBL" id="JAD98018.1"/>
    </source>
</evidence>
<sequence>MISSTVSAEKHLLMVGSLSKKD</sequence>
<protein>
    <submittedName>
        <fullName evidence="1">Uncharacterized protein</fullName>
    </submittedName>
</protein>
<name>A0A0A9EG85_ARUDO</name>
<reference evidence="1" key="1">
    <citation type="submission" date="2014-09" db="EMBL/GenBank/DDBJ databases">
        <authorList>
            <person name="Magalhaes I.L.F."/>
            <person name="Oliveira U."/>
            <person name="Santos F.R."/>
            <person name="Vidigal T.H.D.A."/>
            <person name="Brescovit A.D."/>
            <person name="Santos A.J."/>
        </authorList>
    </citation>
    <scope>NUCLEOTIDE SEQUENCE</scope>
    <source>
        <tissue evidence="1">Shoot tissue taken approximately 20 cm above the soil surface</tissue>
    </source>
</reference>
<organism evidence="1">
    <name type="scientific">Arundo donax</name>
    <name type="common">Giant reed</name>
    <name type="synonym">Donax arundinaceus</name>
    <dbReference type="NCBI Taxonomy" id="35708"/>
    <lineage>
        <taxon>Eukaryota</taxon>
        <taxon>Viridiplantae</taxon>
        <taxon>Streptophyta</taxon>
        <taxon>Embryophyta</taxon>
        <taxon>Tracheophyta</taxon>
        <taxon>Spermatophyta</taxon>
        <taxon>Magnoliopsida</taxon>
        <taxon>Liliopsida</taxon>
        <taxon>Poales</taxon>
        <taxon>Poaceae</taxon>
        <taxon>PACMAD clade</taxon>
        <taxon>Arundinoideae</taxon>
        <taxon>Arundineae</taxon>
        <taxon>Arundo</taxon>
    </lineage>
</organism>